<evidence type="ECO:0000259" key="10">
    <source>
        <dbReference type="PROSITE" id="PS50089"/>
    </source>
</evidence>
<feature type="region of interest" description="Disordered" evidence="9">
    <location>
        <begin position="197"/>
        <end position="228"/>
    </location>
</feature>
<protein>
    <submittedName>
        <fullName evidence="11">Protein ligase RNF126</fullName>
    </submittedName>
</protein>
<dbReference type="PANTHER" id="PTHR46539">
    <property type="entry name" value="E3 UBIQUITIN-PROTEIN LIGASE ATL42"/>
    <property type="match status" value="1"/>
</dbReference>
<evidence type="ECO:0000313" key="12">
    <source>
        <dbReference type="Proteomes" id="UP001153069"/>
    </source>
</evidence>
<dbReference type="PROSITE" id="PS50089">
    <property type="entry name" value="ZF_RING_2"/>
    <property type="match status" value="1"/>
</dbReference>
<evidence type="ECO:0000256" key="2">
    <source>
        <dbReference type="ARBA" id="ARBA00022692"/>
    </source>
</evidence>
<dbReference type="EMBL" id="CAICTM010002614">
    <property type="protein sequence ID" value="CAB9529766.1"/>
    <property type="molecule type" value="Genomic_DNA"/>
</dbReference>
<dbReference type="AlphaFoldDB" id="A0A9N8HXT9"/>
<dbReference type="PANTHER" id="PTHR46539:SF9">
    <property type="entry name" value="RING-H2 FINGER PROTEIN ATL56"/>
    <property type="match status" value="1"/>
</dbReference>
<reference evidence="11" key="1">
    <citation type="submission" date="2020-06" db="EMBL/GenBank/DDBJ databases">
        <authorList>
            <consortium name="Plant Systems Biology data submission"/>
        </authorList>
    </citation>
    <scope>NUCLEOTIDE SEQUENCE</scope>
    <source>
        <strain evidence="11">D6</strain>
    </source>
</reference>
<dbReference type="GO" id="GO:0016020">
    <property type="term" value="C:membrane"/>
    <property type="evidence" value="ECO:0007669"/>
    <property type="project" value="UniProtKB-SubCell"/>
</dbReference>
<dbReference type="Gene3D" id="3.30.40.10">
    <property type="entry name" value="Zinc/RING finger domain, C3HC4 (zinc finger)"/>
    <property type="match status" value="1"/>
</dbReference>
<keyword evidence="7" id="KW-0472">Membrane</keyword>
<evidence type="ECO:0000256" key="7">
    <source>
        <dbReference type="ARBA" id="ARBA00023136"/>
    </source>
</evidence>
<evidence type="ECO:0000256" key="6">
    <source>
        <dbReference type="ARBA" id="ARBA00022989"/>
    </source>
</evidence>
<keyword evidence="11" id="KW-0436">Ligase</keyword>
<keyword evidence="2" id="KW-0812">Transmembrane</keyword>
<evidence type="ECO:0000313" key="11">
    <source>
        <dbReference type="EMBL" id="CAB9529766.1"/>
    </source>
</evidence>
<evidence type="ECO:0000256" key="4">
    <source>
        <dbReference type="ARBA" id="ARBA00022771"/>
    </source>
</evidence>
<dbReference type="CDD" id="cd16454">
    <property type="entry name" value="RING-H2_PA-TM-RING"/>
    <property type="match status" value="1"/>
</dbReference>
<proteinExistence type="predicted"/>
<comment type="subcellular location">
    <subcellularLocation>
        <location evidence="1">Membrane</location>
    </subcellularLocation>
</comment>
<comment type="caution">
    <text evidence="11">The sequence shown here is derived from an EMBL/GenBank/DDBJ whole genome shotgun (WGS) entry which is preliminary data.</text>
</comment>
<keyword evidence="12" id="KW-1185">Reference proteome</keyword>
<gene>
    <name evidence="11" type="ORF">SEMRO_2616_G332740.1</name>
</gene>
<accession>A0A9N8HXT9</accession>
<organism evidence="11 12">
    <name type="scientific">Seminavis robusta</name>
    <dbReference type="NCBI Taxonomy" id="568900"/>
    <lineage>
        <taxon>Eukaryota</taxon>
        <taxon>Sar</taxon>
        <taxon>Stramenopiles</taxon>
        <taxon>Ochrophyta</taxon>
        <taxon>Bacillariophyta</taxon>
        <taxon>Bacillariophyceae</taxon>
        <taxon>Bacillariophycidae</taxon>
        <taxon>Naviculales</taxon>
        <taxon>Naviculaceae</taxon>
        <taxon>Seminavis</taxon>
    </lineage>
</organism>
<dbReference type="GO" id="GO:0008270">
    <property type="term" value="F:zinc ion binding"/>
    <property type="evidence" value="ECO:0007669"/>
    <property type="project" value="UniProtKB-KW"/>
</dbReference>
<dbReference type="Pfam" id="PF13639">
    <property type="entry name" value="zf-RING_2"/>
    <property type="match status" value="1"/>
</dbReference>
<evidence type="ECO:0000256" key="3">
    <source>
        <dbReference type="ARBA" id="ARBA00022723"/>
    </source>
</evidence>
<dbReference type="Proteomes" id="UP001153069">
    <property type="component" value="Unassembled WGS sequence"/>
</dbReference>
<dbReference type="SMART" id="SM00184">
    <property type="entry name" value="RING"/>
    <property type="match status" value="1"/>
</dbReference>
<feature type="domain" description="RING-type" evidence="10">
    <location>
        <begin position="289"/>
        <end position="330"/>
    </location>
</feature>
<evidence type="ECO:0000256" key="9">
    <source>
        <dbReference type="SAM" id="MobiDB-lite"/>
    </source>
</evidence>
<keyword evidence="5" id="KW-0862">Zinc</keyword>
<dbReference type="InterPro" id="IPR013083">
    <property type="entry name" value="Znf_RING/FYVE/PHD"/>
</dbReference>
<feature type="compositionally biased region" description="Low complexity" evidence="9">
    <location>
        <begin position="206"/>
        <end position="219"/>
    </location>
</feature>
<evidence type="ECO:0000256" key="8">
    <source>
        <dbReference type="PROSITE-ProRule" id="PRU00175"/>
    </source>
</evidence>
<keyword evidence="3" id="KW-0479">Metal-binding</keyword>
<dbReference type="InterPro" id="IPR001841">
    <property type="entry name" value="Znf_RING"/>
</dbReference>
<dbReference type="SUPFAM" id="SSF57850">
    <property type="entry name" value="RING/U-box"/>
    <property type="match status" value="1"/>
</dbReference>
<keyword evidence="6" id="KW-1133">Transmembrane helix</keyword>
<evidence type="ECO:0000256" key="1">
    <source>
        <dbReference type="ARBA" id="ARBA00004370"/>
    </source>
</evidence>
<name>A0A9N8HXT9_9STRA</name>
<keyword evidence="4 8" id="KW-0863">Zinc-finger</keyword>
<dbReference type="OrthoDB" id="8062037at2759"/>
<dbReference type="GO" id="GO:0016874">
    <property type="term" value="F:ligase activity"/>
    <property type="evidence" value="ECO:0007669"/>
    <property type="project" value="UniProtKB-KW"/>
</dbReference>
<sequence>MHNYILADCHSNAKTKTMANLSNTANLKHADTYEEHAESLKPRSKERLYPSMDDFKFGSRRRPSDASTMSLRSLCSLKPPPPSSVHVADTCSSSGDEVTKIIANTDFLGDSSHSYYEDIDTSCHDVSLAPPSDLIMSSPRVKRCSVSSIQTLPSDCSAEDLTAIQVALYSDDEEAEERSMALVEQLLREELGLPNHQSAASTCEDSSSGQPQEQQGGASRRASSTRGPKTVQEITQDLIYQICLQLDEVNPDVKSENWKMLAPLEIEKLELFCYDVNNTAAMGCEDTNCLVCQQEYQNEESLRKLRCGHCFHQQCVDPWILKHDFCPVCRKAIDEE</sequence>
<evidence type="ECO:0000256" key="5">
    <source>
        <dbReference type="ARBA" id="ARBA00022833"/>
    </source>
</evidence>